<dbReference type="RefSeq" id="WP_168514139.1">
    <property type="nucleotide sequence ID" value="NZ_JAAXLS010000005.1"/>
</dbReference>
<organism evidence="1 2">
    <name type="scientific">Amycolatopsis acididurans</name>
    <dbReference type="NCBI Taxonomy" id="2724524"/>
    <lineage>
        <taxon>Bacteria</taxon>
        <taxon>Bacillati</taxon>
        <taxon>Actinomycetota</taxon>
        <taxon>Actinomycetes</taxon>
        <taxon>Pseudonocardiales</taxon>
        <taxon>Pseudonocardiaceae</taxon>
        <taxon>Amycolatopsis</taxon>
    </lineage>
</organism>
<dbReference type="EMBL" id="JAAXLS010000005">
    <property type="protein sequence ID" value="NKQ53315.1"/>
    <property type="molecule type" value="Genomic_DNA"/>
</dbReference>
<reference evidence="1 2" key="1">
    <citation type="submission" date="2020-04" db="EMBL/GenBank/DDBJ databases">
        <title>Novel species.</title>
        <authorList>
            <person name="Teo W.F.A."/>
            <person name="Lipun K."/>
            <person name="Srisuk N."/>
            <person name="Duangmal K."/>
        </authorList>
    </citation>
    <scope>NUCLEOTIDE SEQUENCE [LARGE SCALE GENOMIC DNA]</scope>
    <source>
        <strain evidence="1 2">K13G38</strain>
    </source>
</reference>
<name>A0ABX1J4S4_9PSEU</name>
<comment type="caution">
    <text evidence="1">The sequence shown here is derived from an EMBL/GenBank/DDBJ whole genome shotgun (WGS) entry which is preliminary data.</text>
</comment>
<dbReference type="Proteomes" id="UP000715441">
    <property type="component" value="Unassembled WGS sequence"/>
</dbReference>
<proteinExistence type="predicted"/>
<protein>
    <submittedName>
        <fullName evidence="1">Uncharacterized protein</fullName>
    </submittedName>
</protein>
<gene>
    <name evidence="1" type="ORF">HFP15_10520</name>
</gene>
<sequence>MTTALTPLATVPKLAAAVIRYVHATPAPEPVAVTLAPRDHEVSLQPRHSSDPVHTLGSLLVWTHRLTGVTGDWWHTASRDLHITLTGRGPHGITFRVYAGIPHRLVKRHVRLAPGARESVTPDEVYRLALTLRDEQDRRAVA</sequence>
<keyword evidence="2" id="KW-1185">Reference proteome</keyword>
<evidence type="ECO:0000313" key="1">
    <source>
        <dbReference type="EMBL" id="NKQ53315.1"/>
    </source>
</evidence>
<evidence type="ECO:0000313" key="2">
    <source>
        <dbReference type="Proteomes" id="UP000715441"/>
    </source>
</evidence>
<accession>A0ABX1J4S4</accession>